<dbReference type="AlphaFoldDB" id="A0A1A9VSC1"/>
<proteinExistence type="predicted"/>
<protein>
    <submittedName>
        <fullName evidence="1">Uncharacterized protein</fullName>
    </submittedName>
</protein>
<dbReference type="VEuPathDB" id="VectorBase:GAUT045928"/>
<organism evidence="1 2">
    <name type="scientific">Glossina austeni</name>
    <name type="common">Savannah tsetse fly</name>
    <dbReference type="NCBI Taxonomy" id="7395"/>
    <lineage>
        <taxon>Eukaryota</taxon>
        <taxon>Metazoa</taxon>
        <taxon>Ecdysozoa</taxon>
        <taxon>Arthropoda</taxon>
        <taxon>Hexapoda</taxon>
        <taxon>Insecta</taxon>
        <taxon>Pterygota</taxon>
        <taxon>Neoptera</taxon>
        <taxon>Endopterygota</taxon>
        <taxon>Diptera</taxon>
        <taxon>Brachycera</taxon>
        <taxon>Muscomorpha</taxon>
        <taxon>Hippoboscoidea</taxon>
        <taxon>Glossinidae</taxon>
        <taxon>Glossina</taxon>
    </lineage>
</organism>
<keyword evidence="2" id="KW-1185">Reference proteome</keyword>
<dbReference type="Proteomes" id="UP000078200">
    <property type="component" value="Unassembled WGS sequence"/>
</dbReference>
<dbReference type="EnsemblMetazoa" id="GAUT045928-RA">
    <property type="protein sequence ID" value="GAUT045928-PA"/>
    <property type="gene ID" value="GAUT045928"/>
</dbReference>
<reference evidence="1" key="1">
    <citation type="submission" date="2020-05" db="UniProtKB">
        <authorList>
            <consortium name="EnsemblMetazoa"/>
        </authorList>
    </citation>
    <scope>IDENTIFICATION</scope>
    <source>
        <strain evidence="1">TTRI</strain>
    </source>
</reference>
<evidence type="ECO:0000313" key="2">
    <source>
        <dbReference type="Proteomes" id="UP000078200"/>
    </source>
</evidence>
<evidence type="ECO:0000313" key="1">
    <source>
        <dbReference type="EnsemblMetazoa" id="GAUT045928-PA"/>
    </source>
</evidence>
<accession>A0A1A9VSC1</accession>
<name>A0A1A9VSC1_GLOAU</name>
<sequence length="107" mass="11819">MKSNLVQIITELVMPFTSNFENLVTFQGRKGIVAKKFNMPLLCERFCTGDIDGDVVGVVGVVGVAAVISTWALKSSNEANDIELSSNDTELRGVKDRRESLRNDENR</sequence>